<feature type="chain" id="PRO_5004109534" description="Modin" evidence="1">
    <location>
        <begin position="27"/>
        <end position="570"/>
    </location>
</feature>
<sequence>MSSADILGYVSLVIAIIAFFLSVAQAFQQYISTAEGYRKCAQSVMGPWVKHRRRHFVLEELRFAVAFKTPVFFVATPSNNRGPVEGTKIHNVEGTDKSKELTLSWNPVNAPKEKDGTGSFFTRVHTTDDERASWVTLLAMLQKNEADTRQWDKERRECAPPRDGKKPFKAPEYSMCVQLQGRDRNWDFMPEAVLRPYATSALCHIAEMAVMLGMSWVVFNPAEGNLRAEGNGFALTSSTVQSLGIVVSFIRTGPNFTDAYKPNRVIPNGAVKEIIFGTVPSIFDAKDERGKTTAFRLNFGDERSIRKTLKYLHCKQHRVQEFLKASEHIRSINFEIIAMLGQVFRLRGSNFKMLPNPTYHGPWVDTFNCCALMREFQKHVASIGSFSGPRIPSNSPHLTFIRNEWNTHLSPIWLDEEDAIDITMREAVHTTIEKVDIFLTKTCGEAAVIPVLTAHMSTILDLLLVPESSLNTLESDEEEQLMNVYFREIFPEAVMHAVSQDTNSPLTNGGFGDNGFGGDEKKKGSVSAAEIWIMLMFRACCWWILHEFDQTDTKVLDPRWSGSRLPVMVL</sequence>
<dbReference type="OrthoDB" id="5227693at2759"/>
<evidence type="ECO:0000256" key="1">
    <source>
        <dbReference type="SAM" id="SignalP"/>
    </source>
</evidence>
<reference evidence="2 3" key="2">
    <citation type="journal article" date="2012" name="PLoS Pathog.">
        <title>Diverse lifestyles and strategies of plant pathogenesis encoded in the genomes of eighteen Dothideomycetes fungi.</title>
        <authorList>
            <person name="Ohm R.A."/>
            <person name="Feau N."/>
            <person name="Henrissat B."/>
            <person name="Schoch C.L."/>
            <person name="Horwitz B.A."/>
            <person name="Barry K.W."/>
            <person name="Condon B.J."/>
            <person name="Copeland A.C."/>
            <person name="Dhillon B."/>
            <person name="Glaser F."/>
            <person name="Hesse C.N."/>
            <person name="Kosti I."/>
            <person name="LaButti K."/>
            <person name="Lindquist E.A."/>
            <person name="Lucas S."/>
            <person name="Salamov A.A."/>
            <person name="Bradshaw R.E."/>
            <person name="Ciuffetti L."/>
            <person name="Hamelin R.C."/>
            <person name="Kema G.H.J."/>
            <person name="Lawrence C."/>
            <person name="Scott J.A."/>
            <person name="Spatafora J.W."/>
            <person name="Turgeon B.G."/>
            <person name="de Wit P.J.G.M."/>
            <person name="Zhong S."/>
            <person name="Goodwin S.B."/>
            <person name="Grigoriev I.V."/>
        </authorList>
    </citation>
    <scope>NUCLEOTIDE SEQUENCE [LARGE SCALE GENOMIC DNA]</scope>
    <source>
        <strain evidence="3">NZE10 / CBS 128990</strain>
    </source>
</reference>
<organism evidence="2 3">
    <name type="scientific">Dothistroma septosporum (strain NZE10 / CBS 128990)</name>
    <name type="common">Red band needle blight fungus</name>
    <name type="synonym">Mycosphaerella pini</name>
    <dbReference type="NCBI Taxonomy" id="675120"/>
    <lineage>
        <taxon>Eukaryota</taxon>
        <taxon>Fungi</taxon>
        <taxon>Dikarya</taxon>
        <taxon>Ascomycota</taxon>
        <taxon>Pezizomycotina</taxon>
        <taxon>Dothideomycetes</taxon>
        <taxon>Dothideomycetidae</taxon>
        <taxon>Mycosphaerellales</taxon>
        <taxon>Mycosphaerellaceae</taxon>
        <taxon>Dothistroma</taxon>
    </lineage>
</organism>
<proteinExistence type="predicted"/>
<dbReference type="EMBL" id="KB446539">
    <property type="protein sequence ID" value="EME44745.1"/>
    <property type="molecule type" value="Genomic_DNA"/>
</dbReference>
<protein>
    <recommendedName>
        <fullName evidence="4">Modin</fullName>
    </recommendedName>
</protein>
<keyword evidence="1" id="KW-0732">Signal</keyword>
<dbReference type="eggNOG" id="ENOG502RV5B">
    <property type="taxonomic scope" value="Eukaryota"/>
</dbReference>
<accession>N1PQW0</accession>
<reference evidence="3" key="1">
    <citation type="journal article" date="2012" name="PLoS Genet.">
        <title>The genomes of the fungal plant pathogens Cladosporium fulvum and Dothistroma septosporum reveal adaptation to different hosts and lifestyles but also signatures of common ancestry.</title>
        <authorList>
            <person name="de Wit P.J.G.M."/>
            <person name="van der Burgt A."/>
            <person name="Oekmen B."/>
            <person name="Stergiopoulos I."/>
            <person name="Abd-Elsalam K.A."/>
            <person name="Aerts A.L."/>
            <person name="Bahkali A.H."/>
            <person name="Beenen H.G."/>
            <person name="Chettri P."/>
            <person name="Cox M.P."/>
            <person name="Datema E."/>
            <person name="de Vries R.P."/>
            <person name="Dhillon B."/>
            <person name="Ganley A.R."/>
            <person name="Griffiths S.A."/>
            <person name="Guo Y."/>
            <person name="Hamelin R.C."/>
            <person name="Henrissat B."/>
            <person name="Kabir M.S."/>
            <person name="Jashni M.K."/>
            <person name="Kema G."/>
            <person name="Klaubauf S."/>
            <person name="Lapidus A."/>
            <person name="Levasseur A."/>
            <person name="Lindquist E."/>
            <person name="Mehrabi R."/>
            <person name="Ohm R.A."/>
            <person name="Owen T.J."/>
            <person name="Salamov A."/>
            <person name="Schwelm A."/>
            <person name="Schijlen E."/>
            <person name="Sun H."/>
            <person name="van den Burg H.A."/>
            <person name="van Ham R.C.H.J."/>
            <person name="Zhang S."/>
            <person name="Goodwin S.B."/>
            <person name="Grigoriev I.V."/>
            <person name="Collemare J."/>
            <person name="Bradshaw R.E."/>
        </authorList>
    </citation>
    <scope>NUCLEOTIDE SEQUENCE [LARGE SCALE GENOMIC DNA]</scope>
    <source>
        <strain evidence="3">NZE10 / CBS 128990</strain>
    </source>
</reference>
<dbReference type="AlphaFoldDB" id="N1PQW0"/>
<dbReference type="STRING" id="675120.N1PQW0"/>
<name>N1PQW0_DOTSN</name>
<gene>
    <name evidence="2" type="ORF">DOTSEDRAFT_72261</name>
</gene>
<dbReference type="HOGENOM" id="CLU_009106_2_1_1"/>
<evidence type="ECO:0008006" key="4">
    <source>
        <dbReference type="Google" id="ProtNLM"/>
    </source>
</evidence>
<dbReference type="OMA" id="EKVMGGW"/>
<evidence type="ECO:0000313" key="2">
    <source>
        <dbReference type="EMBL" id="EME44745.1"/>
    </source>
</evidence>
<dbReference type="Proteomes" id="UP000016933">
    <property type="component" value="Unassembled WGS sequence"/>
</dbReference>
<keyword evidence="3" id="KW-1185">Reference proteome</keyword>
<feature type="signal peptide" evidence="1">
    <location>
        <begin position="1"/>
        <end position="26"/>
    </location>
</feature>
<evidence type="ECO:0000313" key="3">
    <source>
        <dbReference type="Proteomes" id="UP000016933"/>
    </source>
</evidence>